<dbReference type="Proteomes" id="UP000195975">
    <property type="component" value="Unassembled WGS sequence"/>
</dbReference>
<accession>A0A9Q5SVE2</accession>
<reference evidence="2" key="1">
    <citation type="submission" date="2017-04" db="EMBL/GenBank/DDBJ databases">
        <title>Function of individual gut microbiota members based on whole genome sequencing of pure cultures obtained from chicken caecum.</title>
        <authorList>
            <person name="Medvecky M."/>
            <person name="Cejkova D."/>
            <person name="Polansky O."/>
            <person name="Karasova D."/>
            <person name="Kubasova T."/>
            <person name="Cizek A."/>
            <person name="Rychlik I."/>
        </authorList>
    </citation>
    <scope>NUCLEOTIDE SEQUENCE [LARGE SCALE GENOMIC DNA]</scope>
    <source>
        <strain evidence="2">An42</strain>
    </source>
</reference>
<dbReference type="AlphaFoldDB" id="A0A9Q5SVE2"/>
<proteinExistence type="predicted"/>
<protein>
    <submittedName>
        <fullName evidence="1">Uncharacterized protein</fullName>
    </submittedName>
</protein>
<dbReference type="EMBL" id="NFIJ01000001">
    <property type="protein sequence ID" value="OUO07546.1"/>
    <property type="molecule type" value="Genomic_DNA"/>
</dbReference>
<name>A0A9Q5SVE2_9BACT</name>
<gene>
    <name evidence="1" type="ORF">B5F96_02475</name>
</gene>
<organism evidence="1 2">
    <name type="scientific">Parabacteroides johnsonii</name>
    <dbReference type="NCBI Taxonomy" id="387661"/>
    <lineage>
        <taxon>Bacteria</taxon>
        <taxon>Pseudomonadati</taxon>
        <taxon>Bacteroidota</taxon>
        <taxon>Bacteroidia</taxon>
        <taxon>Bacteroidales</taxon>
        <taxon>Tannerellaceae</taxon>
        <taxon>Parabacteroides</taxon>
    </lineage>
</organism>
<evidence type="ECO:0000313" key="2">
    <source>
        <dbReference type="Proteomes" id="UP000195975"/>
    </source>
</evidence>
<evidence type="ECO:0000313" key="1">
    <source>
        <dbReference type="EMBL" id="OUO07546.1"/>
    </source>
</evidence>
<sequence>MYFWIRFISLMGKIAGYLTEKRGGYDQKDAQSIGKNNGKITKQAVCKKSKQFLSSCVKFDIVAWRHRVAEL</sequence>
<comment type="caution">
    <text evidence="1">The sequence shown here is derived from an EMBL/GenBank/DDBJ whole genome shotgun (WGS) entry which is preliminary data.</text>
</comment>